<evidence type="ECO:0000313" key="2">
    <source>
        <dbReference type="EMBL" id="KAJ1982461.1"/>
    </source>
</evidence>
<dbReference type="PROSITE" id="PS50181">
    <property type="entry name" value="FBOX"/>
    <property type="match status" value="1"/>
</dbReference>
<proteinExistence type="predicted"/>
<dbReference type="Proteomes" id="UP001151582">
    <property type="component" value="Unassembled WGS sequence"/>
</dbReference>
<accession>A0A9W8EE88</accession>
<dbReference type="InterPro" id="IPR036047">
    <property type="entry name" value="F-box-like_dom_sf"/>
</dbReference>
<evidence type="ECO:0000313" key="3">
    <source>
        <dbReference type="Proteomes" id="UP001151582"/>
    </source>
</evidence>
<gene>
    <name evidence="2" type="ORF">H4R34_001698</name>
</gene>
<dbReference type="OrthoDB" id="5586656at2759"/>
<dbReference type="AlphaFoldDB" id="A0A9W8EE88"/>
<dbReference type="EMBL" id="JANBQB010000089">
    <property type="protein sequence ID" value="KAJ1982461.1"/>
    <property type="molecule type" value="Genomic_DNA"/>
</dbReference>
<organism evidence="2 3">
    <name type="scientific">Dimargaris verticillata</name>
    <dbReference type="NCBI Taxonomy" id="2761393"/>
    <lineage>
        <taxon>Eukaryota</taxon>
        <taxon>Fungi</taxon>
        <taxon>Fungi incertae sedis</taxon>
        <taxon>Zoopagomycota</taxon>
        <taxon>Kickxellomycotina</taxon>
        <taxon>Dimargaritomycetes</taxon>
        <taxon>Dimargaritales</taxon>
        <taxon>Dimargaritaceae</taxon>
        <taxon>Dimargaris</taxon>
    </lineage>
</organism>
<keyword evidence="3" id="KW-1185">Reference proteome</keyword>
<dbReference type="SUPFAM" id="SSF81383">
    <property type="entry name" value="F-box domain"/>
    <property type="match status" value="1"/>
</dbReference>
<feature type="domain" description="F-box" evidence="1">
    <location>
        <begin position="39"/>
        <end position="85"/>
    </location>
</feature>
<dbReference type="InterPro" id="IPR001810">
    <property type="entry name" value="F-box_dom"/>
</dbReference>
<protein>
    <recommendedName>
        <fullName evidence="1">F-box domain-containing protein</fullName>
    </recommendedName>
</protein>
<sequence>MASAMGDPRLARPTQRRAFESRAPFRFHPLHPQLAPLAKRTLADLPPTVIDRIAHYLTERDLAVLSQPTSPVARLFGDEALWRRQSRRKFGSVVSHQGSCRRAVLCPRHLTKECARAAQVIPASLDQPLHSLRNRIVPQVSPLGPQCLAVVYAEHFTVKLCFHAVPAGAYRVVWTVLVTPETAGLRDIAFSTLMVYKSRPIHEYTCTLPEEQLRALPHDQWAQLSLPSEFVVQDQYEYAQVFVSCFTGVGTWHSGLWLNEVSLVPL</sequence>
<evidence type="ECO:0000259" key="1">
    <source>
        <dbReference type="PROSITE" id="PS50181"/>
    </source>
</evidence>
<reference evidence="2" key="1">
    <citation type="submission" date="2022-07" db="EMBL/GenBank/DDBJ databases">
        <title>Phylogenomic reconstructions and comparative analyses of Kickxellomycotina fungi.</title>
        <authorList>
            <person name="Reynolds N.K."/>
            <person name="Stajich J.E."/>
            <person name="Barry K."/>
            <person name="Grigoriev I.V."/>
            <person name="Crous P."/>
            <person name="Smith M.E."/>
        </authorList>
    </citation>
    <scope>NUCLEOTIDE SEQUENCE</scope>
    <source>
        <strain evidence="2">RSA 567</strain>
    </source>
</reference>
<name>A0A9W8EE88_9FUNG</name>
<comment type="caution">
    <text evidence="2">The sequence shown here is derived from an EMBL/GenBank/DDBJ whole genome shotgun (WGS) entry which is preliminary data.</text>
</comment>